<dbReference type="Gene3D" id="3.30.70.360">
    <property type="match status" value="1"/>
</dbReference>
<dbReference type="InterPro" id="IPR011650">
    <property type="entry name" value="Peptidase_M20_dimer"/>
</dbReference>
<dbReference type="Gene3D" id="3.40.50.720">
    <property type="entry name" value="NAD(P)-binding Rossmann-like Domain"/>
    <property type="match status" value="1"/>
</dbReference>
<dbReference type="InterPro" id="IPR002933">
    <property type="entry name" value="Peptidase_M20"/>
</dbReference>
<dbReference type="InterPro" id="IPR002347">
    <property type="entry name" value="SDR_fam"/>
</dbReference>
<dbReference type="EMBL" id="JAQHRD010000004">
    <property type="protein sequence ID" value="KAJ6441354.1"/>
    <property type="molecule type" value="Genomic_DNA"/>
</dbReference>
<dbReference type="InterPro" id="IPR052030">
    <property type="entry name" value="Peptidase_M20/M20A_hydrolases"/>
</dbReference>
<dbReference type="Gene3D" id="3.40.630.10">
    <property type="entry name" value="Zn peptidases"/>
    <property type="match status" value="1"/>
</dbReference>
<dbReference type="Pfam" id="PF01546">
    <property type="entry name" value="Peptidase_M20"/>
    <property type="match status" value="1"/>
</dbReference>
<dbReference type="SUPFAM" id="SSF53187">
    <property type="entry name" value="Zn-dependent exopeptidases"/>
    <property type="match status" value="1"/>
</dbReference>
<evidence type="ECO:0000256" key="2">
    <source>
        <dbReference type="ARBA" id="ARBA00022857"/>
    </source>
</evidence>
<keyword evidence="2" id="KW-0521">NADP</keyword>
<feature type="domain" description="Peptidase M20 dimerisation" evidence="3">
    <location>
        <begin position="178"/>
        <end position="267"/>
    </location>
</feature>
<evidence type="ECO:0000256" key="1">
    <source>
        <dbReference type="ARBA" id="ARBA00006247"/>
    </source>
</evidence>
<evidence type="ECO:0000313" key="4">
    <source>
        <dbReference type="EMBL" id="KAJ6441354.1"/>
    </source>
</evidence>
<dbReference type="Pfam" id="PF13561">
    <property type="entry name" value="adh_short_C2"/>
    <property type="match status" value="1"/>
</dbReference>
<organism evidence="4 5">
    <name type="scientific">Purpureocillium lavendulum</name>
    <dbReference type="NCBI Taxonomy" id="1247861"/>
    <lineage>
        <taxon>Eukaryota</taxon>
        <taxon>Fungi</taxon>
        <taxon>Dikarya</taxon>
        <taxon>Ascomycota</taxon>
        <taxon>Pezizomycotina</taxon>
        <taxon>Sordariomycetes</taxon>
        <taxon>Hypocreomycetidae</taxon>
        <taxon>Hypocreales</taxon>
        <taxon>Ophiocordycipitaceae</taxon>
        <taxon>Purpureocillium</taxon>
    </lineage>
</organism>
<protein>
    <submittedName>
        <fullName evidence="4">Amidohydrolase</fullName>
    </submittedName>
</protein>
<gene>
    <name evidence="4" type="primary">PM20D2</name>
    <name evidence="4" type="ORF">O9K51_04902</name>
</gene>
<dbReference type="Pfam" id="PF07687">
    <property type="entry name" value="M20_dimer"/>
    <property type="match status" value="1"/>
</dbReference>
<proteinExistence type="inferred from homology"/>
<dbReference type="FunFam" id="3.30.70.360:FF:000004">
    <property type="entry name" value="Peptidase M20 domain-containing protein 2"/>
    <property type="match status" value="1"/>
</dbReference>
<dbReference type="GO" id="GO:0016805">
    <property type="term" value="F:dipeptidase activity"/>
    <property type="evidence" value="ECO:0007669"/>
    <property type="project" value="TreeGrafter"/>
</dbReference>
<dbReference type="PANTHER" id="PTHR30575">
    <property type="entry name" value="PEPTIDASE M20"/>
    <property type="match status" value="1"/>
</dbReference>
<evidence type="ECO:0000313" key="5">
    <source>
        <dbReference type="Proteomes" id="UP001163105"/>
    </source>
</evidence>
<dbReference type="InterPro" id="IPR017439">
    <property type="entry name" value="Amidohydrolase"/>
</dbReference>
<dbReference type="SUPFAM" id="SSF55031">
    <property type="entry name" value="Bacterial exopeptidase dimerisation domain"/>
    <property type="match status" value="1"/>
</dbReference>
<dbReference type="AlphaFoldDB" id="A0AB34FPP5"/>
<sequence length="594" mass="63626">MTSTQQAIAKQLAETVTTHEHELWRVNTEIHSHPELAYQERHAHDTICDMLESLGYQVTRHAYELETAFEVQAGVGGAVVVYNAEYDALPGIGHACGHNLIATSSIAAFLATAEALKSNGISGRVRLLGTPAEEEHGGKVALLAAGAYKDVDACLMGHPGPRVAPVDGVVRVPFMASTGATVVFNGVGAHAGNAPWLGKNALDAAVGAYNNISMLRQQTSPDQRMHAIISHGGDKANVIPHKTEMKVIVRATTDSEITASRERILACCQGAATATGCKADIKWEQHYKDLQCSRLIEQKFGENAGLQGLTYLPEAPTGSNVSYEIPSIHPIFLLDVEDPSVGPHHPKFAETAGTRASFEIALNFARVMAATGLDLLQSNDLREQMSLEKAGFDVLGRLDVTDTKAISETFASLVSGLRYPIRGFVGCAGVSDNDPAHTFSVERFRRLMDINVTGMFAVAQAVALEMKKANVSGSMVLVASMSGTVVNKGVDTAAYNSSKSAVLQLARSLAAEWGSRKGMPLIRVNSLSPGYIRTPATTESLSKAGMEEQWTGDNMLYRLSLVDEYRGPVLFLLSDASSFMTASDLRVDGGHCAW</sequence>
<dbReference type="CDD" id="cd05672">
    <property type="entry name" value="M20_ACY1L2-like"/>
    <property type="match status" value="1"/>
</dbReference>
<dbReference type="NCBIfam" id="TIGR01891">
    <property type="entry name" value="amidohydrolases"/>
    <property type="match status" value="1"/>
</dbReference>
<dbReference type="PANTHER" id="PTHR30575:SF0">
    <property type="entry name" value="XAA-ARG DIPEPTIDASE"/>
    <property type="match status" value="1"/>
</dbReference>
<name>A0AB34FPP5_9HYPO</name>
<dbReference type="PROSITE" id="PS00061">
    <property type="entry name" value="ADH_SHORT"/>
    <property type="match status" value="1"/>
</dbReference>
<comment type="caution">
    <text evidence="4">The sequence shown here is derived from an EMBL/GenBank/DDBJ whole genome shotgun (WGS) entry which is preliminary data.</text>
</comment>
<accession>A0AB34FPP5</accession>
<dbReference type="SUPFAM" id="SSF51735">
    <property type="entry name" value="NAD(P)-binding Rossmann-fold domains"/>
    <property type="match status" value="1"/>
</dbReference>
<dbReference type="InterPro" id="IPR020904">
    <property type="entry name" value="Sc_DH/Rdtase_CS"/>
</dbReference>
<keyword evidence="5" id="KW-1185">Reference proteome</keyword>
<evidence type="ECO:0000259" key="3">
    <source>
        <dbReference type="Pfam" id="PF07687"/>
    </source>
</evidence>
<reference evidence="4" key="1">
    <citation type="submission" date="2023-01" db="EMBL/GenBank/DDBJ databases">
        <title>The growth and conidiation of Purpureocillium lavendulum are regulated by nitrogen source and histone H3K14 acetylation.</title>
        <authorList>
            <person name="Tang P."/>
            <person name="Han J."/>
            <person name="Zhang C."/>
            <person name="Tang P."/>
            <person name="Qi F."/>
            <person name="Zhang K."/>
            <person name="Liang L."/>
        </authorList>
    </citation>
    <scope>NUCLEOTIDE SEQUENCE</scope>
    <source>
        <strain evidence="4">YMF1.00683</strain>
    </source>
</reference>
<dbReference type="InterPro" id="IPR036291">
    <property type="entry name" value="NAD(P)-bd_dom_sf"/>
</dbReference>
<dbReference type="PRINTS" id="PR00081">
    <property type="entry name" value="GDHRDH"/>
</dbReference>
<dbReference type="InterPro" id="IPR036264">
    <property type="entry name" value="Bact_exopeptidase_dim_dom"/>
</dbReference>
<comment type="similarity">
    <text evidence="1">Belongs to the peptidase M20A family.</text>
</comment>
<dbReference type="Proteomes" id="UP001163105">
    <property type="component" value="Unassembled WGS sequence"/>
</dbReference>